<accession>A0ABR3W015</accession>
<evidence type="ECO:0000256" key="1">
    <source>
        <dbReference type="SAM" id="MobiDB-lite"/>
    </source>
</evidence>
<protein>
    <submittedName>
        <fullName evidence="4">Uncharacterized protein</fullName>
    </submittedName>
</protein>
<gene>
    <name evidence="4" type="ORF">Daus18300_013252</name>
</gene>
<proteinExistence type="predicted"/>
<comment type="caution">
    <text evidence="4">The sequence shown here is derived from an EMBL/GenBank/DDBJ whole genome shotgun (WGS) entry which is preliminary data.</text>
</comment>
<feature type="region of interest" description="Disordered" evidence="1">
    <location>
        <begin position="276"/>
        <end position="339"/>
    </location>
</feature>
<keyword evidence="2" id="KW-0812">Transmembrane</keyword>
<feature type="transmembrane region" description="Helical" evidence="2">
    <location>
        <begin position="248"/>
        <end position="270"/>
    </location>
</feature>
<feature type="compositionally biased region" description="Basic and acidic residues" evidence="1">
    <location>
        <begin position="522"/>
        <end position="538"/>
    </location>
</feature>
<sequence length="538" mass="53982">MRLTFAFAALGLAAGHVAGQQWQDFGAMPDLWTRHSYNAVARSPALAKRDGVCDVGSHPCSDVDPTTDVCCDNTKYCIINATSLDVECCALGSTCGGNCSPDAYFSLSTRTQTTSGSTATATLEVCAARACTSTFYSCPQSMGGNCCAYGQDCASGGQCLAPSTASSTTSSGGAVATMIPSGCSLQGDTACASDGRCCHAGYACTTVSSEPMCAQTSASSPSSSGPAPTGSGISVVSPSKGLSTGARAGIAVGVVVAAALAIGAATWLCIRRRRNSSRSTTTGNELGSNIGGAGGMTRLAAAGRHESDDGGLRAYGPSSGPHMSEADATSSRGGGPLGGLANDYFGPAAASGPYTTPDGYLHEAGTGGGAGAGPQDYLARTNVVRGDGGTPHGPDDIASAVEMGSGKPSLRRKKDGEEGGGGGGMVRPKMPSEVDGSRDGGSELDGSDNMVARQQQQQQSSRQRASSPTVRDSIAGRFELYGTDVTPGAGAADMVDRRAPRPLGTPGSELSASPLGTPSPMSHEEQQQQQQSDRRGAG</sequence>
<keyword evidence="3" id="KW-0732">Signal</keyword>
<name>A0ABR3W015_9PEZI</name>
<dbReference type="Proteomes" id="UP001583177">
    <property type="component" value="Unassembled WGS sequence"/>
</dbReference>
<keyword evidence="2" id="KW-0472">Membrane</keyword>
<feature type="compositionally biased region" description="Low complexity" evidence="1">
    <location>
        <begin position="452"/>
        <end position="467"/>
    </location>
</feature>
<evidence type="ECO:0000256" key="3">
    <source>
        <dbReference type="SAM" id="SignalP"/>
    </source>
</evidence>
<dbReference type="EMBL" id="JAWRVE010000200">
    <property type="protein sequence ID" value="KAL1849428.1"/>
    <property type="molecule type" value="Genomic_DNA"/>
</dbReference>
<feature type="region of interest" description="Disordered" evidence="1">
    <location>
        <begin position="382"/>
        <end position="538"/>
    </location>
</feature>
<reference evidence="4 5" key="1">
    <citation type="journal article" date="2024" name="IMA Fungus">
        <title>IMA Genome - F19 : A genome assembly and annotation guide to empower mycologists, including annotated draft genome sequences of Ceratocystis pirilliformis, Diaporthe australafricana, Fusarium ophioides, Paecilomyces lecythidis, and Sporothrix stenoceras.</title>
        <authorList>
            <person name="Aylward J."/>
            <person name="Wilson A.M."/>
            <person name="Visagie C.M."/>
            <person name="Spraker J."/>
            <person name="Barnes I."/>
            <person name="Buitendag C."/>
            <person name="Ceriani C."/>
            <person name="Del Mar Angel L."/>
            <person name="du Plessis D."/>
            <person name="Fuchs T."/>
            <person name="Gasser K."/>
            <person name="Kramer D."/>
            <person name="Li W."/>
            <person name="Munsamy K."/>
            <person name="Piso A."/>
            <person name="Price J.L."/>
            <person name="Sonnekus B."/>
            <person name="Thomas C."/>
            <person name="van der Nest A."/>
            <person name="van Dijk A."/>
            <person name="van Heerden A."/>
            <person name="van Vuuren N."/>
            <person name="Yilmaz N."/>
            <person name="Duong T.A."/>
            <person name="van der Merwe N.A."/>
            <person name="Wingfield M.J."/>
            <person name="Wingfield B.D."/>
        </authorList>
    </citation>
    <scope>NUCLEOTIDE SEQUENCE [LARGE SCALE GENOMIC DNA]</scope>
    <source>
        <strain evidence="4 5">CMW 18300</strain>
    </source>
</reference>
<keyword evidence="5" id="KW-1185">Reference proteome</keyword>
<feature type="chain" id="PRO_5047209732" evidence="3">
    <location>
        <begin position="20"/>
        <end position="538"/>
    </location>
</feature>
<feature type="compositionally biased region" description="Basic and acidic residues" evidence="1">
    <location>
        <begin position="430"/>
        <end position="441"/>
    </location>
</feature>
<keyword evidence="2" id="KW-1133">Transmembrane helix</keyword>
<feature type="signal peptide" evidence="3">
    <location>
        <begin position="1"/>
        <end position="19"/>
    </location>
</feature>
<feature type="compositionally biased region" description="Polar residues" evidence="1">
    <location>
        <begin position="508"/>
        <end position="520"/>
    </location>
</feature>
<organism evidence="4 5">
    <name type="scientific">Diaporthe australafricana</name>
    <dbReference type="NCBI Taxonomy" id="127596"/>
    <lineage>
        <taxon>Eukaryota</taxon>
        <taxon>Fungi</taxon>
        <taxon>Dikarya</taxon>
        <taxon>Ascomycota</taxon>
        <taxon>Pezizomycotina</taxon>
        <taxon>Sordariomycetes</taxon>
        <taxon>Sordariomycetidae</taxon>
        <taxon>Diaporthales</taxon>
        <taxon>Diaporthaceae</taxon>
        <taxon>Diaporthe</taxon>
    </lineage>
</organism>
<evidence type="ECO:0000313" key="4">
    <source>
        <dbReference type="EMBL" id="KAL1849428.1"/>
    </source>
</evidence>
<evidence type="ECO:0000256" key="2">
    <source>
        <dbReference type="SAM" id="Phobius"/>
    </source>
</evidence>
<evidence type="ECO:0000313" key="5">
    <source>
        <dbReference type="Proteomes" id="UP001583177"/>
    </source>
</evidence>